<feature type="domain" description="MPN" evidence="4">
    <location>
        <begin position="128"/>
        <end position="272"/>
    </location>
</feature>
<proteinExistence type="inferred from homology"/>
<name>A0AA43QV96_9LECA</name>
<evidence type="ECO:0000313" key="5">
    <source>
        <dbReference type="EMBL" id="MDI1492339.1"/>
    </source>
</evidence>
<dbReference type="Gene3D" id="3.40.140.10">
    <property type="entry name" value="Cytidine Deaminase, domain 2"/>
    <property type="match status" value="1"/>
</dbReference>
<keyword evidence="2" id="KW-0963">Cytoplasm</keyword>
<dbReference type="Pfam" id="PF01398">
    <property type="entry name" value="JAB"/>
    <property type="match status" value="1"/>
</dbReference>
<dbReference type="CDD" id="cd08063">
    <property type="entry name" value="MPN_CSN6"/>
    <property type="match status" value="1"/>
</dbReference>
<evidence type="ECO:0000259" key="4">
    <source>
        <dbReference type="PROSITE" id="PS50249"/>
    </source>
</evidence>
<dbReference type="InterPro" id="IPR033859">
    <property type="entry name" value="MPN_CSN6"/>
</dbReference>
<evidence type="ECO:0000256" key="3">
    <source>
        <dbReference type="SAM" id="MobiDB-lite"/>
    </source>
</evidence>
<dbReference type="Proteomes" id="UP001161017">
    <property type="component" value="Unassembled WGS sequence"/>
</dbReference>
<dbReference type="GO" id="GO:0005737">
    <property type="term" value="C:cytoplasm"/>
    <property type="evidence" value="ECO:0007669"/>
    <property type="project" value="UniProtKB-SubCell"/>
</dbReference>
<feature type="compositionally biased region" description="Basic residues" evidence="3">
    <location>
        <begin position="1"/>
        <end position="13"/>
    </location>
</feature>
<protein>
    <recommendedName>
        <fullName evidence="2">COP9 signalosome complex subunit 6</fullName>
    </recommendedName>
</protein>
<keyword evidence="2" id="KW-0736">Signalosome</keyword>
<gene>
    <name evidence="5" type="ORF">OHK93_003552</name>
</gene>
<evidence type="ECO:0000313" key="6">
    <source>
        <dbReference type="Proteomes" id="UP001161017"/>
    </source>
</evidence>
<dbReference type="AlphaFoldDB" id="A0AA43QV96"/>
<feature type="region of interest" description="Disordered" evidence="3">
    <location>
        <begin position="327"/>
        <end position="348"/>
    </location>
</feature>
<dbReference type="InterPro" id="IPR024969">
    <property type="entry name" value="EIF3F/CSN6-like_C"/>
</dbReference>
<keyword evidence="2" id="KW-0539">Nucleus</keyword>
<feature type="region of interest" description="Disordered" evidence="3">
    <location>
        <begin position="401"/>
        <end position="423"/>
    </location>
</feature>
<dbReference type="GO" id="GO:0008180">
    <property type="term" value="C:COP9 signalosome"/>
    <property type="evidence" value="ECO:0007669"/>
    <property type="project" value="UniProtKB-UniRule"/>
</dbReference>
<comment type="subcellular location">
    <subcellularLocation>
        <location evidence="2">Cytoplasm</location>
    </subcellularLocation>
    <subcellularLocation>
        <location evidence="2">Nucleus</location>
    </subcellularLocation>
</comment>
<dbReference type="PANTHER" id="PTHR10540:SF8">
    <property type="entry name" value="COP9 SIGNALOSOME COMPLEX SUBUNIT 6"/>
    <property type="match status" value="1"/>
</dbReference>
<dbReference type="EMBL" id="JAPUFD010000018">
    <property type="protein sequence ID" value="MDI1492339.1"/>
    <property type="molecule type" value="Genomic_DNA"/>
</dbReference>
<dbReference type="PANTHER" id="PTHR10540">
    <property type="entry name" value="EUKARYOTIC TRANSLATION INITIATION FACTOR 3 SUBUNIT F-RELATED"/>
    <property type="match status" value="1"/>
</dbReference>
<comment type="caution">
    <text evidence="5">The sequence shown here is derived from an EMBL/GenBank/DDBJ whole genome shotgun (WGS) entry which is preliminary data.</text>
</comment>
<dbReference type="GO" id="GO:0008237">
    <property type="term" value="F:metallopeptidase activity"/>
    <property type="evidence" value="ECO:0007669"/>
    <property type="project" value="InterPro"/>
</dbReference>
<comment type="function">
    <text evidence="2">Component of the COP9 signalosome complex (CSN), a complex involved in various cellular and developmental processes.</text>
</comment>
<dbReference type="PROSITE" id="PS50249">
    <property type="entry name" value="MPN"/>
    <property type="match status" value="1"/>
</dbReference>
<keyword evidence="6" id="KW-1185">Reference proteome</keyword>
<dbReference type="GO" id="GO:0000338">
    <property type="term" value="P:protein deneddylation"/>
    <property type="evidence" value="ECO:0007669"/>
    <property type="project" value="InterPro"/>
</dbReference>
<organism evidence="5 6">
    <name type="scientific">Ramalina farinacea</name>
    <dbReference type="NCBI Taxonomy" id="258253"/>
    <lineage>
        <taxon>Eukaryota</taxon>
        <taxon>Fungi</taxon>
        <taxon>Dikarya</taxon>
        <taxon>Ascomycota</taxon>
        <taxon>Pezizomycotina</taxon>
        <taxon>Lecanoromycetes</taxon>
        <taxon>OSLEUM clade</taxon>
        <taxon>Lecanoromycetidae</taxon>
        <taxon>Lecanorales</taxon>
        <taxon>Lecanorineae</taxon>
        <taxon>Ramalinaceae</taxon>
        <taxon>Ramalina</taxon>
    </lineage>
</organism>
<feature type="region of interest" description="Disordered" evidence="3">
    <location>
        <begin position="1"/>
        <end position="25"/>
    </location>
</feature>
<accession>A0AA43QV96</accession>
<reference evidence="5" key="1">
    <citation type="journal article" date="2023" name="Genome Biol. Evol.">
        <title>First Whole Genome Sequence and Flow Cytometry Genome Size Data for the Lichen-Forming Fungus Ramalina farinacea (Ascomycota).</title>
        <authorList>
            <person name="Llewellyn T."/>
            <person name="Mian S."/>
            <person name="Hill R."/>
            <person name="Leitch I.J."/>
            <person name="Gaya E."/>
        </authorList>
    </citation>
    <scope>NUCLEOTIDE SEQUENCE</scope>
    <source>
        <strain evidence="5">LIQ254RAFAR</strain>
    </source>
</reference>
<comment type="similarity">
    <text evidence="1 2">Belongs to the peptidase M67A family. CSN6 subfamily.</text>
</comment>
<dbReference type="InterPro" id="IPR000555">
    <property type="entry name" value="JAMM/MPN+_dom"/>
</dbReference>
<evidence type="ECO:0000256" key="2">
    <source>
        <dbReference type="RuleBase" id="RU367006"/>
    </source>
</evidence>
<dbReference type="InterPro" id="IPR037518">
    <property type="entry name" value="MPN"/>
</dbReference>
<dbReference type="Pfam" id="PF13012">
    <property type="entry name" value="MitMem_reg"/>
    <property type="match status" value="1"/>
</dbReference>
<evidence type="ECO:0000256" key="1">
    <source>
        <dbReference type="ARBA" id="ARBA00010893"/>
    </source>
</evidence>
<sequence length="523" mass="57150">MAWSRWRKKRQRAKPTTLGHHDQSAVTPRNRYLGWLGEKDARNAPIELSSVDGGPELSAESDGRVELSTTQWMDRFDLIDLTQNDIVVLCNDQNDKGNLTPSPDLNHMIDLIMSLLSTHKSSDSGLIINLHPLILLTISDYITRHTLRQHTQPIVGALLGQQTGRTVSLEHAFEVLLEAKEDGQYILHEAWFKDRLQQYKDVHQAPLLDLVGWFTTAPVTGPEAQHLPIHKQILEGYNETAIMLAFHPSGVLEGKATGGKLPLTIYESVYESAVERGGDAMDTGEKEPGLELRFRELPYSIETGEAEMISVDFVARGGGNATAVDGTVKAEKKPQASQAPVGVIGENGDATKKEAAGLEDSNFLSPEDEELIASLTARANAIKMLHTRIKLLKSYLTSLPPSDLTTPPDSSAPASTPTTASPTEVNYPLLRSIQALLTRLPLLLPAGDLSTFQQERTAEKSDVELVSLLGNLGQSVKEAREMGRKFAIIEGAKNAQKQLPSFSRTFESDTLDSMLAGPSGDAL</sequence>